<dbReference type="InterPro" id="IPR018511">
    <property type="entry name" value="Hemolysin-typ_Ca-bd_CS"/>
</dbReference>
<gene>
    <name evidence="4" type="ORF">EDC65_4987</name>
</gene>
<evidence type="ECO:0000313" key="4">
    <source>
        <dbReference type="EMBL" id="ROP81132.1"/>
    </source>
</evidence>
<name>A0A3N1KPC3_9PROT</name>
<dbReference type="PROSITE" id="PS00330">
    <property type="entry name" value="HEMOLYSIN_CALCIUM"/>
    <property type="match status" value="2"/>
</dbReference>
<dbReference type="InterPro" id="IPR001343">
    <property type="entry name" value="Hemolysn_Ca-bd"/>
</dbReference>
<keyword evidence="5" id="KW-1185">Reference proteome</keyword>
<dbReference type="PANTHER" id="PTHR38340">
    <property type="entry name" value="S-LAYER PROTEIN"/>
    <property type="match status" value="1"/>
</dbReference>
<comment type="caution">
    <text evidence="4">The sequence shown here is derived from an EMBL/GenBank/DDBJ whole genome shotgun (WGS) entry which is preliminary data.</text>
</comment>
<dbReference type="EMBL" id="RJKX01000018">
    <property type="protein sequence ID" value="ROP81132.1"/>
    <property type="molecule type" value="Genomic_DNA"/>
</dbReference>
<evidence type="ECO:0000256" key="1">
    <source>
        <dbReference type="ARBA" id="ARBA00004613"/>
    </source>
</evidence>
<reference evidence="4 5" key="1">
    <citation type="submission" date="2018-11" db="EMBL/GenBank/DDBJ databases">
        <title>Genomic Encyclopedia of Type Strains, Phase IV (KMG-IV): sequencing the most valuable type-strain genomes for metagenomic binning, comparative biology and taxonomic classification.</title>
        <authorList>
            <person name="Goeker M."/>
        </authorList>
    </citation>
    <scope>NUCLEOTIDE SEQUENCE [LARGE SCALE GENOMIC DNA]</scope>
    <source>
        <strain evidence="4 5">DSM 5900</strain>
    </source>
</reference>
<dbReference type="PRINTS" id="PR00313">
    <property type="entry name" value="CABNDNGRPT"/>
</dbReference>
<dbReference type="OrthoDB" id="9342475at2"/>
<dbReference type="RefSeq" id="WP_123694761.1">
    <property type="nucleotide sequence ID" value="NZ_AP019700.1"/>
</dbReference>
<dbReference type="InterPro" id="IPR011049">
    <property type="entry name" value="Serralysin-like_metalloprot_C"/>
</dbReference>
<dbReference type="PANTHER" id="PTHR38340:SF1">
    <property type="entry name" value="S-LAYER PROTEIN"/>
    <property type="match status" value="1"/>
</dbReference>
<evidence type="ECO:0000256" key="2">
    <source>
        <dbReference type="ARBA" id="ARBA00022525"/>
    </source>
</evidence>
<comment type="subcellular location">
    <subcellularLocation>
        <location evidence="1">Secreted</location>
    </subcellularLocation>
</comment>
<evidence type="ECO:0000256" key="3">
    <source>
        <dbReference type="SAM" id="MobiDB-lite"/>
    </source>
</evidence>
<dbReference type="Proteomes" id="UP000278222">
    <property type="component" value="Unassembled WGS sequence"/>
</dbReference>
<dbReference type="Pfam" id="PF00353">
    <property type="entry name" value="HemolysinCabind"/>
    <property type="match status" value="3"/>
</dbReference>
<keyword evidence="2" id="KW-0964">Secreted</keyword>
<feature type="region of interest" description="Disordered" evidence="3">
    <location>
        <begin position="522"/>
        <end position="543"/>
    </location>
</feature>
<dbReference type="GO" id="GO:0005576">
    <property type="term" value="C:extracellular region"/>
    <property type="evidence" value="ECO:0007669"/>
    <property type="project" value="UniProtKB-SubCell"/>
</dbReference>
<dbReference type="GO" id="GO:0005509">
    <property type="term" value="F:calcium ion binding"/>
    <property type="evidence" value="ECO:0007669"/>
    <property type="project" value="InterPro"/>
</dbReference>
<proteinExistence type="predicted"/>
<dbReference type="AlphaFoldDB" id="A0A3N1KPC3"/>
<feature type="region of interest" description="Disordered" evidence="3">
    <location>
        <begin position="550"/>
        <end position="569"/>
    </location>
</feature>
<protein>
    <submittedName>
        <fullName evidence="4">Hemolysin type calcium-binding protein</fullName>
    </submittedName>
</protein>
<evidence type="ECO:0000313" key="5">
    <source>
        <dbReference type="Proteomes" id="UP000278222"/>
    </source>
</evidence>
<organism evidence="4 5">
    <name type="scientific">Stella humosa</name>
    <dbReference type="NCBI Taxonomy" id="94"/>
    <lineage>
        <taxon>Bacteria</taxon>
        <taxon>Pseudomonadati</taxon>
        <taxon>Pseudomonadota</taxon>
        <taxon>Alphaproteobacteria</taxon>
        <taxon>Rhodospirillales</taxon>
        <taxon>Stellaceae</taxon>
        <taxon>Stella</taxon>
    </lineage>
</organism>
<dbReference type="Gene3D" id="2.150.10.10">
    <property type="entry name" value="Serralysin-like metalloprotease, C-terminal"/>
    <property type="match status" value="2"/>
</dbReference>
<accession>A0A3N1KPC3</accession>
<dbReference type="InterPro" id="IPR050557">
    <property type="entry name" value="RTX_toxin/Mannuronan_C5-epim"/>
</dbReference>
<sequence>MVGTITPTVDPIGAIYRSETIALPGGGLATMAADGEDIEIQAYDAAGRASGAPIVLASALPENSGDIFGDGGTSAFGVSADGSRFVVVWNRFDASTQSWDFTAQVVGADGRLIGGAVTLDTPDRGPLPFNEAVDVAPTADGGFLLLGIQRQSNQAEILVFTARLSPEGAQIGDGAEVGRYFTARGELASGNDQAFLLVQRGANGGIDLWRLGEDGEPLGDRVELAYPLPDGTYRTTLGQAEVLANGDLLVSWNNYSLTGEFGRDVPVSTGFQRFDTAGNRIGDAVFTGRSAGVAALQDGGFVVFEDTYYVFPTSPGTEPTIYPGVQLFRVFDADSHPIGEPALPGIRGSLVAMADGKVVVVGDDDGAIFDYPASHDAQWGGSQAYIATWQDQELLSRQDGIGMLRSDAGVAMKPWIANFEAASDADGINATANAMANHLLGGNGANVFIAAGGNDKLYGLGGNDWLLGQDGNDLLDGGDGHDVLLGGLGNDSVAAGAGADTVTGDDRDDAIGGGAGHDLVQGGTGQDFVHGDGGNDTLAGGAGRDWVNGGAGDDIVSGDRDADTLEGGSGADQFRFGAGSGQDVILDFEYGAAGDRIVIDVAGNGTLNGLAIPGSAGLLNAAEDTDDGVLIALGEGHSILLAGLAKADLGADMFLLV</sequence>
<dbReference type="SUPFAM" id="SSF51120">
    <property type="entry name" value="beta-Roll"/>
    <property type="match status" value="2"/>
</dbReference>